<feature type="compositionally biased region" description="Low complexity" evidence="1">
    <location>
        <begin position="76"/>
        <end position="85"/>
    </location>
</feature>
<name>A0A964E5T8_9PROT</name>
<accession>A0A964E5T8</accession>
<proteinExistence type="predicted"/>
<evidence type="ECO:0000313" key="2">
    <source>
        <dbReference type="EMBL" id="MCB8882884.1"/>
    </source>
</evidence>
<organism evidence="2 3">
    <name type="scientific">Acidisoma cellulosilyticum</name>
    <dbReference type="NCBI Taxonomy" id="2802395"/>
    <lineage>
        <taxon>Bacteria</taxon>
        <taxon>Pseudomonadati</taxon>
        <taxon>Pseudomonadota</taxon>
        <taxon>Alphaproteobacteria</taxon>
        <taxon>Acetobacterales</taxon>
        <taxon>Acidocellaceae</taxon>
        <taxon>Acidisoma</taxon>
    </lineage>
</organism>
<dbReference type="EMBL" id="JAESVA010000010">
    <property type="protein sequence ID" value="MCB8882884.1"/>
    <property type="molecule type" value="Genomic_DNA"/>
</dbReference>
<comment type="caution">
    <text evidence="2">The sequence shown here is derived from an EMBL/GenBank/DDBJ whole genome shotgun (WGS) entry which is preliminary data.</text>
</comment>
<protein>
    <recommendedName>
        <fullName evidence="4">Transglycosylase SLT domain-containing protein</fullName>
    </recommendedName>
</protein>
<keyword evidence="3" id="KW-1185">Reference proteome</keyword>
<reference evidence="2 3" key="1">
    <citation type="journal article" date="2021" name="Microorganisms">
        <title>Acidisoma silvae sp. nov. and Acidisomacellulosilytica sp. nov., Two Acidophilic Bacteria Isolated from Decaying Wood, Hydrolyzing Cellulose and Producing Poly-3-hydroxybutyrate.</title>
        <authorList>
            <person name="Mieszkin S."/>
            <person name="Pouder E."/>
            <person name="Uroz S."/>
            <person name="Simon-Colin C."/>
            <person name="Alain K."/>
        </authorList>
    </citation>
    <scope>NUCLEOTIDE SEQUENCE [LARGE SCALE GENOMIC DNA]</scope>
    <source>
        <strain evidence="2 3">HW T5.17</strain>
    </source>
</reference>
<evidence type="ECO:0000256" key="1">
    <source>
        <dbReference type="SAM" id="MobiDB-lite"/>
    </source>
</evidence>
<dbReference type="Gene3D" id="1.10.530.10">
    <property type="match status" value="1"/>
</dbReference>
<sequence>MRTGQRGLWHAGVAVSALTVVLGSGLSAMAQVPIQVTPYASEPGVPTVTITSSTNPLAGDGDPTSGTGTGAGTGTGTSSSAGSSDALDTMLGQSWGAQAVSEAEAVGVNPSALAATCVVESGCTNAGTNGTATGAFQMQPAAFQEGLQTALAADPALASQIVQGSAGQSDPATEAVAASGYLMQANTALASNGITNPTVLDARAYYNFGPNAGVQIAQAQGTDLMSQYISPAAMAGNNISSTETVSQWQASVSSKIGNAASQTVMS</sequence>
<evidence type="ECO:0000313" key="3">
    <source>
        <dbReference type="Proteomes" id="UP000721844"/>
    </source>
</evidence>
<gene>
    <name evidence="2" type="ORF">ACELLULO517_21740</name>
</gene>
<dbReference type="AlphaFoldDB" id="A0A964E5T8"/>
<dbReference type="RefSeq" id="WP_227309542.1">
    <property type="nucleotide sequence ID" value="NZ_JAESVA010000010.1"/>
</dbReference>
<feature type="region of interest" description="Disordered" evidence="1">
    <location>
        <begin position="49"/>
        <end position="85"/>
    </location>
</feature>
<dbReference type="Proteomes" id="UP000721844">
    <property type="component" value="Unassembled WGS sequence"/>
</dbReference>
<evidence type="ECO:0008006" key="4">
    <source>
        <dbReference type="Google" id="ProtNLM"/>
    </source>
</evidence>